<dbReference type="Gene3D" id="3.10.350.10">
    <property type="entry name" value="LysM domain"/>
    <property type="match status" value="1"/>
</dbReference>
<feature type="compositionally biased region" description="Gly residues" evidence="1">
    <location>
        <begin position="833"/>
        <end position="849"/>
    </location>
</feature>
<organism evidence="4 5">
    <name type="scientific">Candidatus Sungiibacteriota bacterium</name>
    <dbReference type="NCBI Taxonomy" id="2750080"/>
    <lineage>
        <taxon>Bacteria</taxon>
        <taxon>Candidatus Sungiibacteriota</taxon>
    </lineage>
</organism>
<dbReference type="EMBL" id="JACQMI010000013">
    <property type="protein sequence ID" value="MBI4132892.1"/>
    <property type="molecule type" value="Genomic_DNA"/>
</dbReference>
<sequence>MPPQQPIPRPTWKKPEPPQPVWRRILLALMEVLTVFGGGRVVSGGKTPQFIRPLYYRIRLKEAEAAPTYTRPAEAPAPAPSIAMRSHTVRAGESLWKIAEAAYGRGERWIDVWHMNRDRIRDPDLIFTGQKLALPDREVHRPSGSRPGVTVQEIPQAPKQRIAESPPTPFATELQNRIRRQTAFLHATLGDLASTASQTFARQKEITGQLQRYTSEAREAWVRASSAASKTDLVAAAADLLDIARDLLLLTPPVPFVPRPSVVLLSRPAGRVVPAAPRQAPPARATPQYAARPPALAQAAPPTSVTPTPRRPSPFIPLAAEEPLETASPIAAQTGGGTTQTAPVATAPEISATRPQASSDTEAPSAPTGLNAIAISPRAINLSWEASGDNIGVRSYFVYRNGVRIATVTAGTSFSDEALAPSTTYFYAVEAYDAAGNLSAPSATVEATTPPAPETSPSIPVPSMIAVALESEVLAQSVGNAIAAAGVPAAGGGTSSLITVTSTVLTDVAAATGTSSPIPATAAQGAADAAAQALRNVQQVVLGRGDLSNAVTAAAQAVSAAVVAEAADPGSSAAVAAKNAADTAIGLLAAADRSAVLAEVGNLSATLMQEISAGGAGGLGGEAASGAGATASGGDISQGVLGAAGQAVLGTATLGVLGQSGLTTAQTVAALAIGALAMAFGIPAPVGLVAAAVMGAFNQAQTNQALNAIAQGLDVAFAAPMTAQQAALSQAMAQAGISMPGLMSAVQSGTMTLSQAQAVQGLANSGVISTNAANITAAMGAAALYGGLLGALGTGYSSSLAVAMGATNFGSVSPNLGLPGVYSGMGLDAPGPSGQGAPAGEGVGSGTSTGEGDAAGAVPSGVPAPATSAEGNEGASPSGGTGTGTGAPAGAGAPAGEGVGSGTSSGEGDAGGAGGAGAPGTGGTGPSGEGAPAGEGVGSGTSSGEGDAGGAGGGGVGGGGGGASGDGGSGPGSAGDGVGSIFIMKATSRATGIPLEQIAEPIKVMADALNQNLHPGASDLVVPEYRMRASILIETIARRPDWRKAYAWIAKRMQPALQRVAGGDMTGAAKAFRKGFEQAEEMFLGTGTGQPDAKAPRPADVGASTLMTQWAEAEVARQAKKFGGRAFRDTWRTARSSRGDHSIPRK</sequence>
<dbReference type="CDD" id="cd00118">
    <property type="entry name" value="LysM"/>
    <property type="match status" value="1"/>
</dbReference>
<name>A0A932YWS0_9BACT</name>
<feature type="domain" description="LysM" evidence="3">
    <location>
        <begin position="85"/>
        <end position="134"/>
    </location>
</feature>
<dbReference type="Proteomes" id="UP000756703">
    <property type="component" value="Unassembled WGS sequence"/>
</dbReference>
<comment type="caution">
    <text evidence="4">The sequence shown here is derived from an EMBL/GenBank/DDBJ whole genome shotgun (WGS) entry which is preliminary data.</text>
</comment>
<dbReference type="InterPro" id="IPR013783">
    <property type="entry name" value="Ig-like_fold"/>
</dbReference>
<dbReference type="AlphaFoldDB" id="A0A932YWS0"/>
<dbReference type="SMART" id="SM00257">
    <property type="entry name" value="LysM"/>
    <property type="match status" value="1"/>
</dbReference>
<dbReference type="Pfam" id="PF00041">
    <property type="entry name" value="fn3"/>
    <property type="match status" value="1"/>
</dbReference>
<dbReference type="PANTHER" id="PTHR34700:SF4">
    <property type="entry name" value="PHAGE-LIKE ELEMENT PBSX PROTEIN XKDP"/>
    <property type="match status" value="1"/>
</dbReference>
<feature type="region of interest" description="Disordered" evidence="1">
    <location>
        <begin position="349"/>
        <end position="368"/>
    </location>
</feature>
<evidence type="ECO:0000313" key="5">
    <source>
        <dbReference type="Proteomes" id="UP000756703"/>
    </source>
</evidence>
<dbReference type="InterPro" id="IPR003961">
    <property type="entry name" value="FN3_dom"/>
</dbReference>
<feature type="compositionally biased region" description="Low complexity" evidence="1">
    <location>
        <begin position="850"/>
        <end position="876"/>
    </location>
</feature>
<dbReference type="PROSITE" id="PS50853">
    <property type="entry name" value="FN3"/>
    <property type="match status" value="1"/>
</dbReference>
<dbReference type="InterPro" id="IPR052196">
    <property type="entry name" value="Bact_Kbp"/>
</dbReference>
<evidence type="ECO:0000256" key="1">
    <source>
        <dbReference type="SAM" id="MobiDB-lite"/>
    </source>
</evidence>
<accession>A0A932YWS0</accession>
<feature type="compositionally biased region" description="Gly residues" evidence="1">
    <location>
        <begin position="877"/>
        <end position="973"/>
    </location>
</feature>
<dbReference type="InterPro" id="IPR018392">
    <property type="entry name" value="LysM"/>
</dbReference>
<feature type="region of interest" description="Disordered" evidence="1">
    <location>
        <begin position="274"/>
        <end position="316"/>
    </location>
</feature>
<gene>
    <name evidence="4" type="ORF">HY473_02300</name>
</gene>
<dbReference type="CDD" id="cd00063">
    <property type="entry name" value="FN3"/>
    <property type="match status" value="1"/>
</dbReference>
<evidence type="ECO:0000313" key="4">
    <source>
        <dbReference type="EMBL" id="MBI4132892.1"/>
    </source>
</evidence>
<feature type="compositionally biased region" description="Low complexity" evidence="1">
    <location>
        <begin position="274"/>
        <end position="308"/>
    </location>
</feature>
<dbReference type="InterPro" id="IPR036779">
    <property type="entry name" value="LysM_dom_sf"/>
</dbReference>
<dbReference type="SMART" id="SM00060">
    <property type="entry name" value="FN3"/>
    <property type="match status" value="1"/>
</dbReference>
<reference evidence="4" key="1">
    <citation type="submission" date="2020-07" db="EMBL/GenBank/DDBJ databases">
        <title>Huge and variable diversity of episymbiotic CPR bacteria and DPANN archaea in groundwater ecosystems.</title>
        <authorList>
            <person name="He C.Y."/>
            <person name="Keren R."/>
            <person name="Whittaker M."/>
            <person name="Farag I.F."/>
            <person name="Doudna J."/>
            <person name="Cate J.H.D."/>
            <person name="Banfield J.F."/>
        </authorList>
    </citation>
    <scope>NUCLEOTIDE SEQUENCE</scope>
    <source>
        <strain evidence="4">NC_groundwater_1225_Ag_S-0.1um_56_177</strain>
    </source>
</reference>
<protein>
    <submittedName>
        <fullName evidence="4">LysM peptidoglycan-binding domain-containing protein</fullName>
    </submittedName>
</protein>
<evidence type="ECO:0000259" key="2">
    <source>
        <dbReference type="PROSITE" id="PS50853"/>
    </source>
</evidence>
<dbReference type="PROSITE" id="PS51782">
    <property type="entry name" value="LYSM"/>
    <property type="match status" value="1"/>
</dbReference>
<dbReference type="PANTHER" id="PTHR34700">
    <property type="entry name" value="POTASSIUM BINDING PROTEIN KBP"/>
    <property type="match status" value="1"/>
</dbReference>
<dbReference type="SUPFAM" id="SSF49265">
    <property type="entry name" value="Fibronectin type III"/>
    <property type="match status" value="1"/>
</dbReference>
<feature type="compositionally biased region" description="Polar residues" evidence="1">
    <location>
        <begin position="353"/>
        <end position="362"/>
    </location>
</feature>
<dbReference type="InterPro" id="IPR036116">
    <property type="entry name" value="FN3_sf"/>
</dbReference>
<feature type="domain" description="Fibronectin type-III" evidence="2">
    <location>
        <begin position="366"/>
        <end position="452"/>
    </location>
</feature>
<proteinExistence type="predicted"/>
<feature type="region of interest" description="Disordered" evidence="1">
    <location>
        <begin position="827"/>
        <end position="973"/>
    </location>
</feature>
<evidence type="ECO:0000259" key="3">
    <source>
        <dbReference type="PROSITE" id="PS51782"/>
    </source>
</evidence>
<dbReference type="Gene3D" id="2.60.40.10">
    <property type="entry name" value="Immunoglobulins"/>
    <property type="match status" value="1"/>
</dbReference>
<dbReference type="Pfam" id="PF01476">
    <property type="entry name" value="LysM"/>
    <property type="match status" value="1"/>
</dbReference>